<name>A0ABX1NIX6_9RHOO</name>
<dbReference type="SUPFAM" id="SSF51735">
    <property type="entry name" value="NAD(P)-binding Rossmann-fold domains"/>
    <property type="match status" value="1"/>
</dbReference>
<dbReference type="InterPro" id="IPR020904">
    <property type="entry name" value="Sc_DH/Rdtase_CS"/>
</dbReference>
<evidence type="ECO:0000313" key="3">
    <source>
        <dbReference type="Proteomes" id="UP000634522"/>
    </source>
</evidence>
<dbReference type="Pfam" id="PF00106">
    <property type="entry name" value="adh_short"/>
    <property type="match status" value="1"/>
</dbReference>
<dbReference type="RefSeq" id="WP_169141715.1">
    <property type="nucleotide sequence ID" value="NZ_WTVS01000038.1"/>
</dbReference>
<organism evidence="2 3">
    <name type="scientific">Aromatoleum toluolicum</name>
    <dbReference type="NCBI Taxonomy" id="90060"/>
    <lineage>
        <taxon>Bacteria</taxon>
        <taxon>Pseudomonadati</taxon>
        <taxon>Pseudomonadota</taxon>
        <taxon>Betaproteobacteria</taxon>
        <taxon>Rhodocyclales</taxon>
        <taxon>Rhodocyclaceae</taxon>
        <taxon>Aromatoleum</taxon>
    </lineage>
</organism>
<accession>A0ABX1NIX6</accession>
<proteinExistence type="predicted"/>
<dbReference type="Proteomes" id="UP000634522">
    <property type="component" value="Unassembled WGS sequence"/>
</dbReference>
<dbReference type="Gene3D" id="3.40.50.720">
    <property type="entry name" value="NAD(P)-binding Rossmann-like Domain"/>
    <property type="match status" value="1"/>
</dbReference>
<comment type="caution">
    <text evidence="2">The sequence shown here is derived from an EMBL/GenBank/DDBJ whole genome shotgun (WGS) entry which is preliminary data.</text>
</comment>
<dbReference type="InterPro" id="IPR036291">
    <property type="entry name" value="NAD(P)-bd_dom_sf"/>
</dbReference>
<protein>
    <submittedName>
        <fullName evidence="2">SDR family NAD(P)-dependent oxidoreductase</fullName>
    </submittedName>
</protein>
<gene>
    <name evidence="2" type="ORF">GPA27_17100</name>
</gene>
<evidence type="ECO:0000313" key="2">
    <source>
        <dbReference type="EMBL" id="NMF99098.1"/>
    </source>
</evidence>
<keyword evidence="1" id="KW-0560">Oxidoreductase</keyword>
<dbReference type="PROSITE" id="PS00061">
    <property type="entry name" value="ADH_SHORT"/>
    <property type="match status" value="1"/>
</dbReference>
<dbReference type="InterPro" id="IPR002347">
    <property type="entry name" value="SDR_fam"/>
</dbReference>
<evidence type="ECO:0000256" key="1">
    <source>
        <dbReference type="ARBA" id="ARBA00023002"/>
    </source>
</evidence>
<keyword evidence="3" id="KW-1185">Reference proteome</keyword>
<dbReference type="PANTHER" id="PTHR43658">
    <property type="entry name" value="SHORT-CHAIN DEHYDROGENASE/REDUCTASE"/>
    <property type="match status" value="1"/>
</dbReference>
<dbReference type="PANTHER" id="PTHR43658:SF8">
    <property type="entry name" value="17-BETA-HYDROXYSTEROID DEHYDROGENASE 14-RELATED"/>
    <property type="match status" value="1"/>
</dbReference>
<sequence length="271" mass="27136">MKIEGMSAVVTGAGSGLGAATAAALARAGAKVALLDLKVDAADAVARTCGGAAFQCDVADPASVADALAAVGERHGAARIVVHCAAISIGRVPLVGGDPVARLAAFARQVRINLDGALNVLSLAADAMRRLAPLDDGERGVVVNTASIAAFEGQAGSAAYSASKGGIAALTLPAARELSALGIRVNAIAPGIFDTPMMAGLPDYVRALYLADSVFPKRFGAPAEFAELALAIVANRMLNGEVIRLDGALRLPAAADFLTRAGVLAAPAFND</sequence>
<dbReference type="EMBL" id="WTVS01000038">
    <property type="protein sequence ID" value="NMF99098.1"/>
    <property type="molecule type" value="Genomic_DNA"/>
</dbReference>
<dbReference type="PRINTS" id="PR00081">
    <property type="entry name" value="GDHRDH"/>
</dbReference>
<reference evidence="2 3" key="1">
    <citation type="submission" date="2019-12" db="EMBL/GenBank/DDBJ databases">
        <title>Comparative genomics gives insights into the taxonomy of the Azoarcus-Aromatoleum group and reveals separate origins of nif in the plant-associated Azoarcus and non-plant-associated Aromatoleum sub-groups.</title>
        <authorList>
            <person name="Lafos M."/>
            <person name="Maluk M."/>
            <person name="Batista M."/>
            <person name="Junghare M."/>
            <person name="Carmona M."/>
            <person name="Faoro H."/>
            <person name="Cruz L.M."/>
            <person name="Battistoni F."/>
            <person name="De Souza E."/>
            <person name="Pedrosa F."/>
            <person name="Chen W.-M."/>
            <person name="Poole P.S."/>
            <person name="Dixon R.A."/>
            <person name="James E.K."/>
        </authorList>
    </citation>
    <scope>NUCLEOTIDE SEQUENCE [LARGE SCALE GENOMIC DNA]</scope>
    <source>
        <strain evidence="2 3">T</strain>
    </source>
</reference>